<name>A0A2S7DV76_9XANT</name>
<dbReference type="EMBL" id="MDED01000005">
    <property type="protein sequence ID" value="PPU77743.1"/>
    <property type="molecule type" value="Genomic_DNA"/>
</dbReference>
<protein>
    <submittedName>
        <fullName evidence="1">Uncharacterized protein</fullName>
    </submittedName>
</protein>
<sequence length="89" mass="9865">MSLVSGNHLPELDDVVFAIDVGYPPDQIISYSECLGNLAAILAMLDALWLQGSSENKMHRRIRIVRSRHVSAEFTVAWPGPTIESILEC</sequence>
<comment type="caution">
    <text evidence="1">The sequence shown here is derived from an EMBL/GenBank/DDBJ whole genome shotgun (WGS) entry which is preliminary data.</text>
</comment>
<reference evidence="1 2" key="1">
    <citation type="submission" date="2016-08" db="EMBL/GenBank/DDBJ databases">
        <authorList>
            <person name="Seilhamer J.J."/>
        </authorList>
    </citation>
    <scope>NUCLEOTIDE SEQUENCE [LARGE SCALE GENOMIC DNA]</scope>
    <source>
        <strain evidence="1 2">CFBP2542</strain>
    </source>
</reference>
<dbReference type="Proteomes" id="UP000239561">
    <property type="component" value="Unassembled WGS sequence"/>
</dbReference>
<evidence type="ECO:0000313" key="2">
    <source>
        <dbReference type="Proteomes" id="UP000239561"/>
    </source>
</evidence>
<accession>A0A2S7DV76</accession>
<proteinExistence type="predicted"/>
<organism evidence="1 2">
    <name type="scientific">Xanthomonas cucurbitae</name>
    <dbReference type="NCBI Taxonomy" id="56453"/>
    <lineage>
        <taxon>Bacteria</taxon>
        <taxon>Pseudomonadati</taxon>
        <taxon>Pseudomonadota</taxon>
        <taxon>Gammaproteobacteria</taxon>
        <taxon>Lysobacterales</taxon>
        <taxon>Lysobacteraceae</taxon>
        <taxon>Xanthomonas</taxon>
    </lineage>
</organism>
<gene>
    <name evidence="1" type="ORF">XcuCFBP2542_04270</name>
</gene>
<evidence type="ECO:0000313" key="1">
    <source>
        <dbReference type="EMBL" id="PPU77743.1"/>
    </source>
</evidence>
<dbReference type="AlphaFoldDB" id="A0A2S7DV76"/>